<evidence type="ECO:0000313" key="2">
    <source>
        <dbReference type="Proteomes" id="UP000325395"/>
    </source>
</evidence>
<name>A0ABQ6WMT4_9EURO</name>
<keyword evidence="2" id="KW-1185">Reference proteome</keyword>
<dbReference type="EMBL" id="ML735726">
    <property type="protein sequence ID" value="KAE8418435.1"/>
    <property type="molecule type" value="Genomic_DNA"/>
</dbReference>
<evidence type="ECO:0000313" key="1">
    <source>
        <dbReference type="EMBL" id="KAE8418435.1"/>
    </source>
</evidence>
<proteinExistence type="predicted"/>
<gene>
    <name evidence="1" type="ORF">BDV36DRAFT_159212</name>
</gene>
<dbReference type="Proteomes" id="UP000325395">
    <property type="component" value="Unassembled WGS sequence"/>
</dbReference>
<organism evidence="1 2">
    <name type="scientific">Aspergillus pseudocaelatus</name>
    <dbReference type="NCBI Taxonomy" id="1825620"/>
    <lineage>
        <taxon>Eukaryota</taxon>
        <taxon>Fungi</taxon>
        <taxon>Dikarya</taxon>
        <taxon>Ascomycota</taxon>
        <taxon>Pezizomycotina</taxon>
        <taxon>Eurotiomycetes</taxon>
        <taxon>Eurotiomycetidae</taxon>
        <taxon>Eurotiales</taxon>
        <taxon>Aspergillaceae</taxon>
        <taxon>Aspergillus</taxon>
        <taxon>Aspergillus subgen. Circumdati</taxon>
    </lineage>
</organism>
<reference evidence="1 2" key="1">
    <citation type="submission" date="2019-04" db="EMBL/GenBank/DDBJ databases">
        <authorList>
            <consortium name="DOE Joint Genome Institute"/>
            <person name="Mondo S."/>
            <person name="Kjaerbolling I."/>
            <person name="Vesth T."/>
            <person name="Frisvad J.C."/>
            <person name="Nybo J.L."/>
            <person name="Theobald S."/>
            <person name="Kildgaard S."/>
            <person name="Isbrandt T."/>
            <person name="Kuo A."/>
            <person name="Sato A."/>
            <person name="Lyhne E.K."/>
            <person name="Kogle M.E."/>
            <person name="Wiebenga A."/>
            <person name="Kun R.S."/>
            <person name="Lubbers R.J."/>
            <person name="Makela M.R."/>
            <person name="Barry K."/>
            <person name="Chovatia M."/>
            <person name="Clum A."/>
            <person name="Daum C."/>
            <person name="Haridas S."/>
            <person name="He G."/>
            <person name="LaButti K."/>
            <person name="Lipzen A."/>
            <person name="Riley R."/>
            <person name="Salamov A."/>
            <person name="Simmons B.A."/>
            <person name="Magnuson J.K."/>
            <person name="Henrissat B."/>
            <person name="Mortensen U.H."/>
            <person name="Larsen T.O."/>
            <person name="Devries R.P."/>
            <person name="Grigoriev I.V."/>
            <person name="Machida M."/>
            <person name="Baker S.E."/>
            <person name="Andersen M.R."/>
            <person name="Cantor M.N."/>
            <person name="Hua S.X."/>
        </authorList>
    </citation>
    <scope>NUCLEOTIDE SEQUENCE [LARGE SCALE GENOMIC DNA]</scope>
    <source>
        <strain evidence="1 2">CBS 117616</strain>
    </source>
</reference>
<sequence>MAPWRHSGRYISNIYCHKRRCSSLSPTLAMKKKKKKKKYARREGTLCAFLCAPCHVSTSSYAKSGCVAFIFQAHKGNKKPPDGVQPSDLTSCRTLRVFTGP</sequence>
<protein>
    <submittedName>
        <fullName evidence="1">Uncharacterized protein</fullName>
    </submittedName>
</protein>
<accession>A0ABQ6WMT4</accession>